<sequence>MAIGMEARYSDEEIRAMVHRGIVDPDEEDESLKAQQRAVRRTLQAPTAFPTIAQLVWVDYVEGTAVVLADDMAGNGDNLRNGARVFAGRRLGACCEEEAALVAKLRRQAARCEERRAQAQALAADARRLRDKYLRAASGISVGNKDGGEALRAATAEFREHVAREMEDDGVSVADMARPEAIDAAARAGQGIGQRFVEEVLSGLSQRLRRHALDYGARDKALKEALCRRAAEMEEMCADPEKLVERMLASSVWRSALVTREGARWSKLDGVKGGNDAGFGRTMVDAEVDADAGPQLASLG</sequence>
<dbReference type="KEGG" id="bdi:104581501"/>
<keyword evidence="1" id="KW-0175">Coiled coil</keyword>
<dbReference type="EMBL" id="CM000880">
    <property type="protein sequence ID" value="KQK17392.1"/>
    <property type="molecule type" value="Genomic_DNA"/>
</dbReference>
<dbReference type="Gramene" id="KQK17392">
    <property type="protein sequence ID" value="KQK17392"/>
    <property type="gene ID" value="BRADI_1g34155v3"/>
</dbReference>
<dbReference type="EnsemblPlants" id="KQK17392">
    <property type="protein sequence ID" value="KQK17392"/>
    <property type="gene ID" value="BRADI_1g34155v3"/>
</dbReference>
<dbReference type="GeneID" id="104581501"/>
<dbReference type="RefSeq" id="XP_014756003.1">
    <property type="nucleotide sequence ID" value="XM_014900517.2"/>
</dbReference>
<dbReference type="RefSeq" id="XP_014756001.1">
    <property type="nucleotide sequence ID" value="XM_014900515.2"/>
</dbReference>
<keyword evidence="4" id="KW-1185">Reference proteome</keyword>
<accession>A0A0Q3H3E9</accession>
<evidence type="ECO:0000313" key="2">
    <source>
        <dbReference type="EMBL" id="KQK17392.1"/>
    </source>
</evidence>
<gene>
    <name evidence="3" type="primary">LOC104581501</name>
    <name evidence="2" type="ORF">BRADI_1g34155v3</name>
</gene>
<evidence type="ECO:0000313" key="3">
    <source>
        <dbReference type="EnsemblPlants" id="KQK17392"/>
    </source>
</evidence>
<protein>
    <submittedName>
        <fullName evidence="2 3">Uncharacterized protein</fullName>
    </submittedName>
</protein>
<dbReference type="Proteomes" id="UP000008810">
    <property type="component" value="Chromosome 1"/>
</dbReference>
<dbReference type="RefSeq" id="XP_014755994.1">
    <property type="nucleotide sequence ID" value="XM_014900508.2"/>
</dbReference>
<feature type="coiled-coil region" evidence="1">
    <location>
        <begin position="95"/>
        <end position="132"/>
    </location>
</feature>
<reference evidence="3" key="3">
    <citation type="submission" date="2018-08" db="UniProtKB">
        <authorList>
            <consortium name="EnsemblPlants"/>
        </authorList>
    </citation>
    <scope>IDENTIFICATION</scope>
    <source>
        <strain evidence="3">cv. Bd21</strain>
    </source>
</reference>
<reference evidence="2 3" key="1">
    <citation type="journal article" date="2010" name="Nature">
        <title>Genome sequencing and analysis of the model grass Brachypodium distachyon.</title>
        <authorList>
            <consortium name="International Brachypodium Initiative"/>
        </authorList>
    </citation>
    <scope>NUCLEOTIDE SEQUENCE [LARGE SCALE GENOMIC DNA]</scope>
    <source>
        <strain evidence="2">Bd21</strain>
        <strain evidence="3">cv. Bd21</strain>
    </source>
</reference>
<evidence type="ECO:0000256" key="1">
    <source>
        <dbReference type="SAM" id="Coils"/>
    </source>
</evidence>
<evidence type="ECO:0000313" key="4">
    <source>
        <dbReference type="Proteomes" id="UP000008810"/>
    </source>
</evidence>
<dbReference type="OrthoDB" id="716575at2759"/>
<reference evidence="2" key="2">
    <citation type="submission" date="2017-06" db="EMBL/GenBank/DDBJ databases">
        <title>WGS assembly of Brachypodium distachyon.</title>
        <authorList>
            <consortium name="The International Brachypodium Initiative"/>
            <person name="Lucas S."/>
            <person name="Harmon-Smith M."/>
            <person name="Lail K."/>
            <person name="Tice H."/>
            <person name="Grimwood J."/>
            <person name="Bruce D."/>
            <person name="Barry K."/>
            <person name="Shu S."/>
            <person name="Lindquist E."/>
            <person name="Wang M."/>
            <person name="Pitluck S."/>
            <person name="Vogel J.P."/>
            <person name="Garvin D.F."/>
            <person name="Mockler T.C."/>
            <person name="Schmutz J."/>
            <person name="Rokhsar D."/>
            <person name="Bevan M.W."/>
        </authorList>
    </citation>
    <scope>NUCLEOTIDE SEQUENCE</scope>
    <source>
        <strain evidence="2">Bd21</strain>
    </source>
</reference>
<proteinExistence type="predicted"/>
<dbReference type="RefSeq" id="XP_014755997.1">
    <property type="nucleotide sequence ID" value="XM_014900511.2"/>
</dbReference>
<dbReference type="AlphaFoldDB" id="A0A0Q3H3E9"/>
<dbReference type="RefSeq" id="XP_014755992.1">
    <property type="nucleotide sequence ID" value="XM_014900506.2"/>
</dbReference>
<organism evidence="2">
    <name type="scientific">Brachypodium distachyon</name>
    <name type="common">Purple false brome</name>
    <name type="synonym">Trachynia distachya</name>
    <dbReference type="NCBI Taxonomy" id="15368"/>
    <lineage>
        <taxon>Eukaryota</taxon>
        <taxon>Viridiplantae</taxon>
        <taxon>Streptophyta</taxon>
        <taxon>Embryophyta</taxon>
        <taxon>Tracheophyta</taxon>
        <taxon>Spermatophyta</taxon>
        <taxon>Magnoliopsida</taxon>
        <taxon>Liliopsida</taxon>
        <taxon>Poales</taxon>
        <taxon>Poaceae</taxon>
        <taxon>BOP clade</taxon>
        <taxon>Pooideae</taxon>
        <taxon>Stipodae</taxon>
        <taxon>Brachypodieae</taxon>
        <taxon>Brachypodium</taxon>
    </lineage>
</organism>
<dbReference type="RefSeq" id="XP_024313299.1">
    <property type="nucleotide sequence ID" value="XM_024457531.1"/>
</dbReference>
<name>A0A0Q3H3E9_BRADI</name>